<feature type="transmembrane region" description="Helical" evidence="11">
    <location>
        <begin position="865"/>
        <end position="888"/>
    </location>
</feature>
<feature type="transmembrane region" description="Helical" evidence="11">
    <location>
        <begin position="346"/>
        <end position="369"/>
    </location>
</feature>
<feature type="transmembrane region" description="Helical" evidence="11">
    <location>
        <begin position="236"/>
        <end position="259"/>
    </location>
</feature>
<keyword evidence="4 11" id="KW-0812">Transmembrane</keyword>
<feature type="domain" description="ABC transporter" evidence="12">
    <location>
        <begin position="436"/>
        <end position="659"/>
    </location>
</feature>
<feature type="compositionally biased region" description="Acidic residues" evidence="10">
    <location>
        <begin position="1432"/>
        <end position="1444"/>
    </location>
</feature>
<reference evidence="14" key="1">
    <citation type="submission" date="2021-01" db="EMBL/GenBank/DDBJ databases">
        <authorList>
            <person name="Corre E."/>
            <person name="Pelletier E."/>
            <person name="Niang G."/>
            <person name="Scheremetjew M."/>
            <person name="Finn R."/>
            <person name="Kale V."/>
            <person name="Holt S."/>
            <person name="Cochrane G."/>
            <person name="Meng A."/>
            <person name="Brown T."/>
            <person name="Cohen L."/>
        </authorList>
    </citation>
    <scope>NUCLEOTIDE SEQUENCE</scope>
    <source>
        <strain evidence="14">SAG 11-49</strain>
    </source>
</reference>
<dbReference type="CDD" id="cd18580">
    <property type="entry name" value="ABC_6TM_ABCC_D2"/>
    <property type="match status" value="1"/>
</dbReference>
<feature type="transmembrane region" description="Helical" evidence="11">
    <location>
        <begin position="792"/>
        <end position="812"/>
    </location>
</feature>
<comment type="subcellular location">
    <subcellularLocation>
        <location evidence="1">Vacuole membrane</location>
        <topology evidence="1">Multi-pass membrane protein</topology>
    </subcellularLocation>
</comment>
<dbReference type="PANTHER" id="PTHR24223">
    <property type="entry name" value="ATP-BINDING CASSETTE SUB-FAMILY C"/>
    <property type="match status" value="1"/>
</dbReference>
<dbReference type="InterPro" id="IPR041661">
    <property type="entry name" value="ZN622/Rei1/Reh1_Znf-C2H2"/>
</dbReference>
<gene>
    <name evidence="14" type="ORF">CLEI1391_LOCUS13629</name>
</gene>
<feature type="transmembrane region" description="Helical" evidence="11">
    <location>
        <begin position="265"/>
        <end position="284"/>
    </location>
</feature>
<feature type="compositionally biased region" description="Low complexity" evidence="10">
    <location>
        <begin position="1354"/>
        <end position="1382"/>
    </location>
</feature>
<dbReference type="FunFam" id="1.20.1560.10:FF:000010">
    <property type="entry name" value="Multidrug resistance-associated ABC transporter"/>
    <property type="match status" value="1"/>
</dbReference>
<name>A0A7S0RV76_9CHLO</name>
<dbReference type="Pfam" id="PF00664">
    <property type="entry name" value="ABC_membrane"/>
    <property type="match status" value="2"/>
</dbReference>
<dbReference type="Pfam" id="PF00005">
    <property type="entry name" value="ABC_tran"/>
    <property type="match status" value="2"/>
</dbReference>
<evidence type="ECO:0000256" key="6">
    <source>
        <dbReference type="ARBA" id="ARBA00022741"/>
    </source>
</evidence>
<feature type="domain" description="ABC transmembrane type-1" evidence="13">
    <location>
        <begin position="105"/>
        <end position="405"/>
    </location>
</feature>
<evidence type="ECO:0000256" key="3">
    <source>
        <dbReference type="ARBA" id="ARBA00022448"/>
    </source>
</evidence>
<dbReference type="SUPFAM" id="SSF90123">
    <property type="entry name" value="ABC transporter transmembrane region"/>
    <property type="match status" value="2"/>
</dbReference>
<dbReference type="InterPro" id="IPR050173">
    <property type="entry name" value="ABC_transporter_C-like"/>
</dbReference>
<dbReference type="GO" id="GO:0005524">
    <property type="term" value="F:ATP binding"/>
    <property type="evidence" value="ECO:0007669"/>
    <property type="project" value="UniProtKB-KW"/>
</dbReference>
<comment type="similarity">
    <text evidence="2">Belongs to the ABC transporter superfamily. ABCC family. Conjugate transporter (TC 3.A.1.208) subfamily.</text>
</comment>
<dbReference type="PANTHER" id="PTHR24223:SF443">
    <property type="entry name" value="MULTIDRUG-RESISTANCE LIKE PROTEIN 1, ISOFORM I"/>
    <property type="match status" value="1"/>
</dbReference>
<dbReference type="InterPro" id="IPR044746">
    <property type="entry name" value="ABCC_6TM_D1"/>
</dbReference>
<dbReference type="FunFam" id="1.20.1560.10:FF:000082">
    <property type="entry name" value="ABC transporter, multidrug resistance associated protein"/>
    <property type="match status" value="1"/>
</dbReference>
<feature type="transmembrane region" description="Helical" evidence="11">
    <location>
        <begin position="894"/>
        <end position="914"/>
    </location>
</feature>
<dbReference type="InterPro" id="IPR003439">
    <property type="entry name" value="ABC_transporter-like_ATP-bd"/>
</dbReference>
<dbReference type="CDD" id="cd18579">
    <property type="entry name" value="ABC_6TM_ABCC_D1"/>
    <property type="match status" value="1"/>
</dbReference>
<dbReference type="FunFam" id="3.40.50.300:FF:000997">
    <property type="entry name" value="Multidrug resistance-associated protein 1"/>
    <property type="match status" value="1"/>
</dbReference>
<evidence type="ECO:0000256" key="4">
    <source>
        <dbReference type="ARBA" id="ARBA00022692"/>
    </source>
</evidence>
<dbReference type="FunFam" id="3.40.50.300:FF:000163">
    <property type="entry name" value="Multidrug resistance-associated protein member 4"/>
    <property type="match status" value="1"/>
</dbReference>
<feature type="domain" description="ABC transporter" evidence="12">
    <location>
        <begin position="1075"/>
        <end position="1309"/>
    </location>
</feature>
<evidence type="ECO:0000256" key="5">
    <source>
        <dbReference type="ARBA" id="ARBA00022737"/>
    </source>
</evidence>
<evidence type="ECO:0000313" key="14">
    <source>
        <dbReference type="EMBL" id="CAD8687759.1"/>
    </source>
</evidence>
<evidence type="ECO:0000259" key="12">
    <source>
        <dbReference type="PROSITE" id="PS50893"/>
    </source>
</evidence>
<dbReference type="PROSITE" id="PS50893">
    <property type="entry name" value="ABC_TRANSPORTER_2"/>
    <property type="match status" value="2"/>
</dbReference>
<dbReference type="SUPFAM" id="SSF52540">
    <property type="entry name" value="P-loop containing nucleoside triphosphate hydrolases"/>
    <property type="match status" value="2"/>
</dbReference>
<organism evidence="14">
    <name type="scientific">Chlamydomonas leiostraca</name>
    <dbReference type="NCBI Taxonomy" id="1034604"/>
    <lineage>
        <taxon>Eukaryota</taxon>
        <taxon>Viridiplantae</taxon>
        <taxon>Chlorophyta</taxon>
        <taxon>core chlorophytes</taxon>
        <taxon>Chlorophyceae</taxon>
        <taxon>CS clade</taxon>
        <taxon>Chlamydomonadales</taxon>
        <taxon>Chlamydomonadaceae</taxon>
        <taxon>Chlamydomonas</taxon>
    </lineage>
</organism>
<feature type="region of interest" description="Disordered" evidence="10">
    <location>
        <begin position="1419"/>
        <end position="1444"/>
    </location>
</feature>
<sequence>MAPSKADLEAGPDVPIALKAEQPKKQFSGWKTSWWRRFLFFDVEPLVGHGYKTRLEPQDMFPEPTLKTQHLIGTFEPAFQREHARTDGKPDLKRVILAGNVGMLLWTGLLYLISQACSLAGPLLLQRIVKGLNCLGAQRKMIAKLPPGAPIPDLGCEDKATLYYYCIGLFLAPAVQSICENHQTYLLYLMGTRMRNSLMAAIYRKCLRLSNSALQAESTGKVVTLMSNDAQKLQDATMAIHAMWGSPCYIVAILVLLWYQVGWAMFVGLGIMLTIVPLTGMLAGKLGGLRREIMQWTDKRVGYMNEVISGMQMIKFYAWEVPFTDAVQGARAQEARILRITAFWQGVFGMVLFSGPIAVAVFCFGSYTLAGNELDNAQAYTALALFSLLRFPMSFLPMLITMVVNALIALRRIGGFLERPEAGMPEPVDSVPQGSVRVTDGDFTWEEGAEKPTVSGLTFEAKPGSLTMVVGGVGSGKSSVLSALIGHISKKTGEVAVNGSVAYVAQSAWIMNDTLQENVLMGGELRPDAYKAALTAAQLGPDLEILPNGDLTEIGDRGVTLSGGQKQRVSIARAVYAGADIYLLDDPLSAVDSHVGRALFEECIRGPLRGKTVILVTNALQWLPHADNVLLMDGGKVIGQGTYQQLVEQGLNIEELAHLHDKDPEDDEGAEVDQATPGTEVPHAGEGGKRKSVDHKKGARASMDRRVGEGKVSLVRANTVGGNTANRNLTGVEEREAGNISLDVLRRYFAAGGSWFAFLTLLVLYGLEQASRVYTDKWVGIWFGNEHPELGLGGYLGIYAGMGVFYGFVTFLRSLRFLFICVNATVNLHNALLHHLLRLPKSFFDTNPAGRILNRFSRDVDIMDATLPGSLIQFVGCVTTYISILVVISIATKWFAIALGPLTIVYFFIQRFYIPTARELQRIESVSRSPIYSKFGEALAGVCTIRAYRCEAHFTAVSDELMERNAAAFVTQKLAAAWLACRLDILGLVVLTGCGALVIAGNVDPGMAGLALVYALDLTRFLKHGTNMASKSEADFNSVERIVQYLKPETEAEPESAPEVKAALDKAEWPKEGALSVEKLAMRYRPNMPLVLRGVSFHAAPGEKVGLVGRTGSGKSSIFLALFRMVEAESGRVVIDGVDIATLGLRDLRSKMSIIPQDPFMFSGSVRKNLDPFSAHADTALWEVLDKVGLHAAISALDDKLEAKVVDGGANFSLGQRQLFCMARAMLRQSKILMLDEATASVDLDTDNAIQVAIREAFAATTTLIIAHRLNTIMDVDRVVVMGDGQVLEADHPDSLLQNHKGSFSAMVDQTGKSSARYLRGLASSARAGESFRVKSMMRTGLSFLAGRQGASDAASPSGSFTAPSAASAASKGSGPGSPVKASDLEISLTPEDSVTGAPPAFKHAQDSLTLAHKRLGHAKSRSRLAGPVVQEEGEEGEDEEDESKWEEWDLCRSLFDNHVSKDFEANLEYMWRKYGFYMPDAQYLADPEGLFKYLGAKVRYGRVPLYSRGDDDNAKQFRSLHAVQRHMVDSGKCKMVYEDNEDEYADFYDYTLGDEEDEEEEAGAGKELVVSGRGGRAEPAAALVTAASELMIPGGSGQGAKVLGSRAFARYYRQRHRPVDERQIVVVNTLHARYRALGIELADDAVALEVKKAKTRSRMDLKWDAKRNQALYMRGNINRDLPKNVPY</sequence>
<keyword evidence="9 11" id="KW-0472">Membrane</keyword>
<keyword evidence="8 11" id="KW-1133">Transmembrane helix</keyword>
<feature type="region of interest" description="Disordered" evidence="10">
    <location>
        <begin position="663"/>
        <end position="704"/>
    </location>
</feature>
<evidence type="ECO:0000256" key="2">
    <source>
        <dbReference type="ARBA" id="ARBA00009726"/>
    </source>
</evidence>
<dbReference type="PROSITE" id="PS50929">
    <property type="entry name" value="ABC_TM1F"/>
    <property type="match status" value="2"/>
</dbReference>
<evidence type="ECO:0000256" key="1">
    <source>
        <dbReference type="ARBA" id="ARBA00004128"/>
    </source>
</evidence>
<dbReference type="Pfam" id="PF12756">
    <property type="entry name" value="zf-C2H2_2"/>
    <property type="match status" value="1"/>
</dbReference>
<dbReference type="CDD" id="cd03244">
    <property type="entry name" value="ABCC_MRP_domain2"/>
    <property type="match status" value="1"/>
</dbReference>
<keyword evidence="7" id="KW-0067">ATP-binding</keyword>
<dbReference type="SMART" id="SM00382">
    <property type="entry name" value="AAA"/>
    <property type="match status" value="2"/>
</dbReference>
<evidence type="ECO:0000256" key="11">
    <source>
        <dbReference type="SAM" id="Phobius"/>
    </source>
</evidence>
<dbReference type="InterPro" id="IPR044726">
    <property type="entry name" value="ABCC_6TM_D2"/>
</dbReference>
<feature type="transmembrane region" description="Helical" evidence="11">
    <location>
        <begin position="974"/>
        <end position="1000"/>
    </location>
</feature>
<dbReference type="GO" id="GO:0016887">
    <property type="term" value="F:ATP hydrolysis activity"/>
    <property type="evidence" value="ECO:0007669"/>
    <property type="project" value="InterPro"/>
</dbReference>
<feature type="transmembrane region" description="Helical" evidence="11">
    <location>
        <begin position="389"/>
        <end position="410"/>
    </location>
</feature>
<feature type="domain" description="ABC transmembrane type-1" evidence="13">
    <location>
        <begin position="759"/>
        <end position="1034"/>
    </location>
</feature>
<dbReference type="CDD" id="cd03250">
    <property type="entry name" value="ABCC_MRP_domain1"/>
    <property type="match status" value="1"/>
</dbReference>
<dbReference type="EMBL" id="HBFB01024171">
    <property type="protein sequence ID" value="CAD8687759.1"/>
    <property type="molecule type" value="Transcribed_RNA"/>
</dbReference>
<feature type="transmembrane region" description="Helical" evidence="11">
    <location>
        <begin position="95"/>
        <end position="114"/>
    </location>
</feature>
<dbReference type="GO" id="GO:0140359">
    <property type="term" value="F:ABC-type transporter activity"/>
    <property type="evidence" value="ECO:0007669"/>
    <property type="project" value="InterPro"/>
</dbReference>
<evidence type="ECO:0000256" key="8">
    <source>
        <dbReference type="ARBA" id="ARBA00022989"/>
    </source>
</evidence>
<protein>
    <submittedName>
        <fullName evidence="14">Uncharacterized protein</fullName>
    </submittedName>
</protein>
<dbReference type="InterPro" id="IPR011527">
    <property type="entry name" value="ABC1_TM_dom"/>
</dbReference>
<dbReference type="PROSITE" id="PS00211">
    <property type="entry name" value="ABC_TRANSPORTER_1"/>
    <property type="match status" value="2"/>
</dbReference>
<keyword evidence="6" id="KW-0547">Nucleotide-binding</keyword>
<proteinExistence type="inferred from homology"/>
<dbReference type="InterPro" id="IPR017871">
    <property type="entry name" value="ABC_transporter-like_CS"/>
</dbReference>
<accession>A0A7S0RV76</accession>
<dbReference type="InterPro" id="IPR036640">
    <property type="entry name" value="ABC1_TM_sf"/>
</dbReference>
<keyword evidence="3" id="KW-0813">Transport</keyword>
<dbReference type="InterPro" id="IPR027417">
    <property type="entry name" value="P-loop_NTPase"/>
</dbReference>
<feature type="region of interest" description="Disordered" evidence="10">
    <location>
        <begin position="1353"/>
        <end position="1383"/>
    </location>
</feature>
<dbReference type="InterPro" id="IPR003593">
    <property type="entry name" value="AAA+_ATPase"/>
</dbReference>
<dbReference type="GO" id="GO:0005774">
    <property type="term" value="C:vacuolar membrane"/>
    <property type="evidence" value="ECO:0007669"/>
    <property type="project" value="UniProtKB-SubCell"/>
</dbReference>
<dbReference type="Gene3D" id="3.40.50.300">
    <property type="entry name" value="P-loop containing nucleotide triphosphate hydrolases"/>
    <property type="match status" value="2"/>
</dbReference>
<evidence type="ECO:0000259" key="13">
    <source>
        <dbReference type="PROSITE" id="PS50929"/>
    </source>
</evidence>
<evidence type="ECO:0000256" key="7">
    <source>
        <dbReference type="ARBA" id="ARBA00022840"/>
    </source>
</evidence>
<dbReference type="Gene3D" id="1.20.1560.10">
    <property type="entry name" value="ABC transporter type 1, transmembrane domain"/>
    <property type="match status" value="2"/>
</dbReference>
<feature type="transmembrane region" description="Helical" evidence="11">
    <location>
        <begin position="748"/>
        <end position="767"/>
    </location>
</feature>
<keyword evidence="5" id="KW-0677">Repeat</keyword>
<evidence type="ECO:0000256" key="10">
    <source>
        <dbReference type="SAM" id="MobiDB-lite"/>
    </source>
</evidence>
<evidence type="ECO:0000256" key="9">
    <source>
        <dbReference type="ARBA" id="ARBA00023136"/>
    </source>
</evidence>